<comment type="similarity">
    <text evidence="6 7">Belongs to the class I-like SAM-binding methyltransferase superfamily. C5-methyltransferase family.</text>
</comment>
<gene>
    <name evidence="8" type="ORF">MLI01_00050</name>
</gene>
<dbReference type="AlphaFoldDB" id="A0A4Y4B3R1"/>
<keyword evidence="2 6" id="KW-0489">Methyltransferase</keyword>
<dbReference type="PANTHER" id="PTHR46098:SF1">
    <property type="entry name" value="TRNA (CYTOSINE(38)-C(5))-METHYLTRANSFERASE"/>
    <property type="match status" value="1"/>
</dbReference>
<dbReference type="Proteomes" id="UP000317410">
    <property type="component" value="Unassembled WGS sequence"/>
</dbReference>
<comment type="caution">
    <text evidence="8">The sequence shown here is derived from an EMBL/GenBank/DDBJ whole genome shotgun (WGS) entry which is preliminary data.</text>
</comment>
<dbReference type="PANTHER" id="PTHR46098">
    <property type="entry name" value="TRNA (CYTOSINE(38)-C(5))-METHYLTRANSFERASE"/>
    <property type="match status" value="1"/>
</dbReference>
<accession>A0A4Y4B3R1</accession>
<dbReference type="EC" id="2.1.1.37" evidence="1"/>
<feature type="active site" evidence="6">
    <location>
        <position position="85"/>
    </location>
</feature>
<dbReference type="InterPro" id="IPR001525">
    <property type="entry name" value="C5_MeTfrase"/>
</dbReference>
<evidence type="ECO:0000313" key="9">
    <source>
        <dbReference type="Proteomes" id="UP000317410"/>
    </source>
</evidence>
<proteinExistence type="inferred from homology"/>
<dbReference type="PRINTS" id="PR00105">
    <property type="entry name" value="C5METTRFRASE"/>
</dbReference>
<evidence type="ECO:0000313" key="8">
    <source>
        <dbReference type="EMBL" id="GEC73860.1"/>
    </source>
</evidence>
<dbReference type="GO" id="GO:0032259">
    <property type="term" value="P:methylation"/>
    <property type="evidence" value="ECO:0007669"/>
    <property type="project" value="UniProtKB-KW"/>
</dbReference>
<evidence type="ECO:0000256" key="4">
    <source>
        <dbReference type="ARBA" id="ARBA00022691"/>
    </source>
</evidence>
<evidence type="ECO:0000256" key="2">
    <source>
        <dbReference type="ARBA" id="ARBA00022603"/>
    </source>
</evidence>
<dbReference type="GO" id="GO:0009307">
    <property type="term" value="P:DNA restriction-modification system"/>
    <property type="evidence" value="ECO:0007669"/>
    <property type="project" value="UniProtKB-KW"/>
</dbReference>
<evidence type="ECO:0000256" key="1">
    <source>
        <dbReference type="ARBA" id="ARBA00011975"/>
    </source>
</evidence>
<dbReference type="RefSeq" id="WP_141385523.1">
    <property type="nucleotide sequence ID" value="NZ_BJNQ01000001.1"/>
</dbReference>
<dbReference type="PROSITE" id="PS51679">
    <property type="entry name" value="SAM_MT_C5"/>
    <property type="match status" value="1"/>
</dbReference>
<reference evidence="8 9" key="1">
    <citation type="submission" date="2019-06" db="EMBL/GenBank/DDBJ databases">
        <title>Whole genome shotgun sequence of Microbacterium liquefaciens NBRC 15037.</title>
        <authorList>
            <person name="Hosoyama A."/>
            <person name="Uohara A."/>
            <person name="Ohji S."/>
            <person name="Ichikawa N."/>
        </authorList>
    </citation>
    <scope>NUCLEOTIDE SEQUENCE [LARGE SCALE GENOMIC DNA]</scope>
    <source>
        <strain evidence="8 9">NBRC 15037</strain>
    </source>
</reference>
<protein>
    <recommendedName>
        <fullName evidence="1">DNA (cytosine-5-)-methyltransferase</fullName>
        <ecNumber evidence="1">2.1.1.37</ecNumber>
    </recommendedName>
</protein>
<dbReference type="Gene3D" id="3.40.50.150">
    <property type="entry name" value="Vaccinia Virus protein VP39"/>
    <property type="match status" value="1"/>
</dbReference>
<name>A0A4Y4B3R1_MICMQ</name>
<dbReference type="InterPro" id="IPR029063">
    <property type="entry name" value="SAM-dependent_MTases_sf"/>
</dbReference>
<dbReference type="SUPFAM" id="SSF53335">
    <property type="entry name" value="S-adenosyl-L-methionine-dependent methyltransferases"/>
    <property type="match status" value="1"/>
</dbReference>
<evidence type="ECO:0000256" key="5">
    <source>
        <dbReference type="ARBA" id="ARBA00022747"/>
    </source>
</evidence>
<sequence>MTIIPFPGVQRPRAAEFFAGIGLARLGLESAGAEVVWANDLEAFKQEMYAGQFGVGRHEFVQGDVGDVSGEDLPDIDLAWSSFPCTDLSLAGNRAGLAGTSSSTFFQFTRVLREMGERRPPVIALENVNALANSRGGDDLAAAVRELNSLGYSVDVVAIDARRFVPQSRPRIFLIGALDAPDDADEPDSELRPDWLQTVYGDPTLRTHRAELPGLPAPLTTGFSETTEVLDDDDDRWWVEHRVAAFQASLSPIQSSRLAALIAAPETSYRTAYRRTRAGVPVWEVRADDIAGCLRTARGGSSKQAVVRVGNGKLSVRWMTPREYARLMGAGDYRLEGLRDSQILFGFGDAVCVDVVDWLGRYYLMPLIERHRTRMSDAAELRSIHG</sequence>
<dbReference type="GO" id="GO:0003886">
    <property type="term" value="F:DNA (cytosine-5-)-methyltransferase activity"/>
    <property type="evidence" value="ECO:0007669"/>
    <property type="project" value="UniProtKB-EC"/>
</dbReference>
<keyword evidence="4 6" id="KW-0949">S-adenosyl-L-methionine</keyword>
<keyword evidence="3 6" id="KW-0808">Transferase</keyword>
<dbReference type="Pfam" id="PF00145">
    <property type="entry name" value="DNA_methylase"/>
    <property type="match status" value="1"/>
</dbReference>
<keyword evidence="5" id="KW-0680">Restriction system</keyword>
<dbReference type="EMBL" id="BJNQ01000001">
    <property type="protein sequence ID" value="GEC73860.1"/>
    <property type="molecule type" value="Genomic_DNA"/>
</dbReference>
<dbReference type="InterPro" id="IPR050750">
    <property type="entry name" value="C5-MTase"/>
</dbReference>
<evidence type="ECO:0000256" key="6">
    <source>
        <dbReference type="PROSITE-ProRule" id="PRU01016"/>
    </source>
</evidence>
<dbReference type="NCBIfam" id="TIGR00675">
    <property type="entry name" value="dcm"/>
    <property type="match status" value="1"/>
</dbReference>
<evidence type="ECO:0000256" key="3">
    <source>
        <dbReference type="ARBA" id="ARBA00022679"/>
    </source>
</evidence>
<evidence type="ECO:0000256" key="7">
    <source>
        <dbReference type="RuleBase" id="RU000416"/>
    </source>
</evidence>
<organism evidence="8 9">
    <name type="scientific">Microbacterium maritypicum</name>
    <name type="common">Microbacterium liquefaciens</name>
    <dbReference type="NCBI Taxonomy" id="33918"/>
    <lineage>
        <taxon>Bacteria</taxon>
        <taxon>Bacillati</taxon>
        <taxon>Actinomycetota</taxon>
        <taxon>Actinomycetes</taxon>
        <taxon>Micrococcales</taxon>
        <taxon>Microbacteriaceae</taxon>
        <taxon>Microbacterium</taxon>
    </lineage>
</organism>